<name>A0AAE1C407_9PEZI</name>
<accession>A0AAE1C407</accession>
<dbReference type="Proteomes" id="UP001274830">
    <property type="component" value="Unassembled WGS sequence"/>
</dbReference>
<proteinExistence type="predicted"/>
<sequence>MVYRLCPILQQNDGRSQISDEDTSCGFVYRFLVNGESNSPKALTMPQIGRREGTDPAPVGHGPQRAVIEPGDESLPDDKPSDFSRVSVTPQARHVADVNKQPRGAESSSLMNSAAQINALTEQYMDDYGDAAIYREGLFELDYGYHDGLVQRDFTGDRRHPLEVSDDVFDLEHAIEHQKITSDISEAELRYKKIGDRLTAAEFDLANLRGADDSISSSRSERYPYLAGAWAGVRDEPSTVDWTSSPVARWLDSLDDPLGHRVMNSTRPGVPETPYAPEISPFTE</sequence>
<feature type="region of interest" description="Disordered" evidence="1">
    <location>
        <begin position="264"/>
        <end position="284"/>
    </location>
</feature>
<organism evidence="2 3">
    <name type="scientific">Recurvomyces mirabilis</name>
    <dbReference type="NCBI Taxonomy" id="574656"/>
    <lineage>
        <taxon>Eukaryota</taxon>
        <taxon>Fungi</taxon>
        <taxon>Dikarya</taxon>
        <taxon>Ascomycota</taxon>
        <taxon>Pezizomycotina</taxon>
        <taxon>Dothideomycetes</taxon>
        <taxon>Dothideomycetidae</taxon>
        <taxon>Mycosphaerellales</taxon>
        <taxon>Teratosphaeriaceae</taxon>
        <taxon>Recurvomyces</taxon>
    </lineage>
</organism>
<reference evidence="2" key="1">
    <citation type="submission" date="2023-07" db="EMBL/GenBank/DDBJ databases">
        <title>Black Yeasts Isolated from many extreme environments.</title>
        <authorList>
            <person name="Coleine C."/>
            <person name="Stajich J.E."/>
            <person name="Selbmann L."/>
        </authorList>
    </citation>
    <scope>NUCLEOTIDE SEQUENCE</scope>
    <source>
        <strain evidence="2">CCFEE 5485</strain>
    </source>
</reference>
<dbReference type="EMBL" id="JAUTXT010000007">
    <property type="protein sequence ID" value="KAK3677272.1"/>
    <property type="molecule type" value="Genomic_DNA"/>
</dbReference>
<evidence type="ECO:0000313" key="3">
    <source>
        <dbReference type="Proteomes" id="UP001274830"/>
    </source>
</evidence>
<protein>
    <submittedName>
        <fullName evidence="2">Uncharacterized protein</fullName>
    </submittedName>
</protein>
<evidence type="ECO:0000256" key="1">
    <source>
        <dbReference type="SAM" id="MobiDB-lite"/>
    </source>
</evidence>
<keyword evidence="3" id="KW-1185">Reference proteome</keyword>
<dbReference type="AlphaFoldDB" id="A0AAE1C407"/>
<comment type="caution">
    <text evidence="2">The sequence shown here is derived from an EMBL/GenBank/DDBJ whole genome shotgun (WGS) entry which is preliminary data.</text>
</comment>
<evidence type="ECO:0000313" key="2">
    <source>
        <dbReference type="EMBL" id="KAK3677272.1"/>
    </source>
</evidence>
<feature type="region of interest" description="Disordered" evidence="1">
    <location>
        <begin position="46"/>
        <end position="110"/>
    </location>
</feature>
<gene>
    <name evidence="2" type="ORF">LTR78_002810</name>
</gene>